<reference evidence="2 3" key="1">
    <citation type="submission" date="2021-05" db="EMBL/GenBank/DDBJ databases">
        <title>Genome Assembly of Synthetic Allotetraploid Brassica napus Reveals Homoeologous Exchanges between Subgenomes.</title>
        <authorList>
            <person name="Davis J.T."/>
        </authorList>
    </citation>
    <scope>NUCLEOTIDE SEQUENCE [LARGE SCALE GENOMIC DNA]</scope>
    <source>
        <strain evidence="3">cv. Da-Ae</strain>
        <tissue evidence="2">Seedling</tissue>
    </source>
</reference>
<dbReference type="EMBL" id="JAGKQM010000006">
    <property type="protein sequence ID" value="KAH0921284.1"/>
    <property type="molecule type" value="Genomic_DNA"/>
</dbReference>
<protein>
    <recommendedName>
        <fullName evidence="1">DUF7912 domain-containing protein</fullName>
    </recommendedName>
</protein>
<dbReference type="Proteomes" id="UP000824890">
    <property type="component" value="Unassembled WGS sequence"/>
</dbReference>
<sequence>MKLVSFDVENWSCVWGGGVANIRVNREKEGKGRPFESLRFGFVVAKESTLDIPLVQQFHRMSPEGIVFAWHTNRNRNTSPETWDQNGSGWWSKKKTERLQQQRFRATTCVVVLSLLGARRVKSCAFSSEDDDDRANVLSNEYSRG</sequence>
<comment type="caution">
    <text evidence="2">The sequence shown here is derived from an EMBL/GenBank/DDBJ whole genome shotgun (WGS) entry which is preliminary data.</text>
</comment>
<feature type="domain" description="DUF7912" evidence="1">
    <location>
        <begin position="1"/>
        <end position="35"/>
    </location>
</feature>
<organism evidence="2 3">
    <name type="scientific">Brassica napus</name>
    <name type="common">Rape</name>
    <dbReference type="NCBI Taxonomy" id="3708"/>
    <lineage>
        <taxon>Eukaryota</taxon>
        <taxon>Viridiplantae</taxon>
        <taxon>Streptophyta</taxon>
        <taxon>Embryophyta</taxon>
        <taxon>Tracheophyta</taxon>
        <taxon>Spermatophyta</taxon>
        <taxon>Magnoliopsida</taxon>
        <taxon>eudicotyledons</taxon>
        <taxon>Gunneridae</taxon>
        <taxon>Pentapetalae</taxon>
        <taxon>rosids</taxon>
        <taxon>malvids</taxon>
        <taxon>Brassicales</taxon>
        <taxon>Brassicaceae</taxon>
        <taxon>Brassiceae</taxon>
        <taxon>Brassica</taxon>
    </lineage>
</organism>
<dbReference type="Pfam" id="PF25498">
    <property type="entry name" value="DUF7912"/>
    <property type="match status" value="1"/>
</dbReference>
<dbReference type="InterPro" id="IPR057234">
    <property type="entry name" value="DUF7912"/>
</dbReference>
<keyword evidence="3" id="KW-1185">Reference proteome</keyword>
<evidence type="ECO:0000259" key="1">
    <source>
        <dbReference type="Pfam" id="PF25498"/>
    </source>
</evidence>
<evidence type="ECO:0000313" key="3">
    <source>
        <dbReference type="Proteomes" id="UP000824890"/>
    </source>
</evidence>
<proteinExistence type="predicted"/>
<evidence type="ECO:0000313" key="2">
    <source>
        <dbReference type="EMBL" id="KAH0921284.1"/>
    </source>
</evidence>
<gene>
    <name evidence="2" type="ORF">HID58_021302</name>
</gene>
<name>A0ABQ8CW18_BRANA</name>
<accession>A0ABQ8CW18</accession>